<protein>
    <submittedName>
        <fullName evidence="3">Receptor-mediated endocytosis protein 6 homolog isoform X3</fullName>
    </submittedName>
</protein>
<dbReference type="RefSeq" id="XP_041630888.1">
    <property type="nucleotide sequence ID" value="XM_041774954.2"/>
</dbReference>
<feature type="compositionally biased region" description="Basic residues" evidence="1">
    <location>
        <begin position="110"/>
        <end position="120"/>
    </location>
</feature>
<sequence length="231" mass="25530">MLSSALPGRLPCLRSKDGEFSGRRPGSSWHHALLRRLGGDPGQAGQAKAGNERHIEEVTLKNKTEIEQHHARHQAKMQAQAGHSTTGTDSTGSASSTLHYVNELIPIGEHRKKQRRHRHREREERAGERERERERDRDRQHPNTTEIGVHRGPAKRPSIRQKLFGQSIVHKKLVEAQSDSADSTGPGPGPGSSRGPGHSSTTTSNPADKRQRLQRMDTLALPQVARTSSAP</sequence>
<keyword evidence="3" id="KW-0675">Receptor</keyword>
<accession>A0ABM3C526</accession>
<feature type="region of interest" description="Disordered" evidence="1">
    <location>
        <begin position="67"/>
        <end position="231"/>
    </location>
</feature>
<evidence type="ECO:0000313" key="3">
    <source>
        <dbReference type="RefSeq" id="XP_041630888.1"/>
    </source>
</evidence>
<dbReference type="Proteomes" id="UP001652661">
    <property type="component" value="Chromosome X"/>
</dbReference>
<feature type="compositionally biased region" description="Low complexity" evidence="1">
    <location>
        <begin position="84"/>
        <end position="97"/>
    </location>
</feature>
<reference evidence="3" key="1">
    <citation type="submission" date="2025-08" db="UniProtKB">
        <authorList>
            <consortium name="RefSeq"/>
        </authorList>
    </citation>
    <scope>IDENTIFICATION</scope>
    <source>
        <strain evidence="3">14028-0561.14</strain>
        <tissue evidence="3">Whole fly</tissue>
    </source>
</reference>
<evidence type="ECO:0000256" key="1">
    <source>
        <dbReference type="SAM" id="MobiDB-lite"/>
    </source>
</evidence>
<feature type="region of interest" description="Disordered" evidence="1">
    <location>
        <begin position="1"/>
        <end position="52"/>
    </location>
</feature>
<dbReference type="GeneID" id="108076678"/>
<evidence type="ECO:0000313" key="2">
    <source>
        <dbReference type="Proteomes" id="UP001652661"/>
    </source>
</evidence>
<feature type="compositionally biased region" description="Low complexity" evidence="1">
    <location>
        <begin position="191"/>
        <end position="204"/>
    </location>
</feature>
<organism evidence="2 3">
    <name type="scientific">Drosophila kikkawai</name>
    <name type="common">Fruit fly</name>
    <dbReference type="NCBI Taxonomy" id="30033"/>
    <lineage>
        <taxon>Eukaryota</taxon>
        <taxon>Metazoa</taxon>
        <taxon>Ecdysozoa</taxon>
        <taxon>Arthropoda</taxon>
        <taxon>Hexapoda</taxon>
        <taxon>Insecta</taxon>
        <taxon>Pterygota</taxon>
        <taxon>Neoptera</taxon>
        <taxon>Endopterygota</taxon>
        <taxon>Diptera</taxon>
        <taxon>Brachycera</taxon>
        <taxon>Muscomorpha</taxon>
        <taxon>Ephydroidea</taxon>
        <taxon>Drosophilidae</taxon>
        <taxon>Drosophila</taxon>
        <taxon>Sophophora</taxon>
    </lineage>
</organism>
<feature type="compositionally biased region" description="Basic and acidic residues" evidence="1">
    <location>
        <begin position="121"/>
        <end position="141"/>
    </location>
</feature>
<name>A0ABM3C526_DROKI</name>
<gene>
    <name evidence="3" type="primary">LOC108076678</name>
</gene>
<keyword evidence="2" id="KW-1185">Reference proteome</keyword>
<proteinExistence type="predicted"/>